<feature type="domain" description="HTH tetR-type" evidence="4">
    <location>
        <begin position="13"/>
        <end position="73"/>
    </location>
</feature>
<dbReference type="AlphaFoldDB" id="A0A380TGY6"/>
<keyword evidence="2" id="KW-0238">DNA-binding</keyword>
<accession>A0A380TGY6</accession>
<dbReference type="SUPFAM" id="SSF46689">
    <property type="entry name" value="Homeodomain-like"/>
    <property type="match status" value="1"/>
</dbReference>
<dbReference type="GO" id="GO:0003700">
    <property type="term" value="F:DNA-binding transcription factor activity"/>
    <property type="evidence" value="ECO:0007669"/>
    <property type="project" value="TreeGrafter"/>
</dbReference>
<evidence type="ECO:0000313" key="5">
    <source>
        <dbReference type="EMBL" id="SUS06914.1"/>
    </source>
</evidence>
<proteinExistence type="predicted"/>
<dbReference type="InterPro" id="IPR050109">
    <property type="entry name" value="HTH-type_TetR-like_transc_reg"/>
</dbReference>
<dbReference type="PROSITE" id="PS50977">
    <property type="entry name" value="HTH_TETR_2"/>
    <property type="match status" value="1"/>
</dbReference>
<dbReference type="EMBL" id="UIDG01000276">
    <property type="protein sequence ID" value="SUS06914.1"/>
    <property type="molecule type" value="Genomic_DNA"/>
</dbReference>
<dbReference type="PANTHER" id="PTHR30055">
    <property type="entry name" value="HTH-TYPE TRANSCRIPTIONAL REGULATOR RUTR"/>
    <property type="match status" value="1"/>
</dbReference>
<evidence type="ECO:0000256" key="1">
    <source>
        <dbReference type="ARBA" id="ARBA00023015"/>
    </source>
</evidence>
<evidence type="ECO:0000256" key="3">
    <source>
        <dbReference type="ARBA" id="ARBA00023163"/>
    </source>
</evidence>
<protein>
    <recommendedName>
        <fullName evidence="4">HTH tetR-type domain-containing protein</fullName>
    </recommendedName>
</protein>
<dbReference type="Pfam" id="PF14246">
    <property type="entry name" value="TetR_C_7"/>
    <property type="match status" value="1"/>
</dbReference>
<name>A0A380TGY6_9ZZZZ</name>
<dbReference type="Pfam" id="PF00440">
    <property type="entry name" value="TetR_N"/>
    <property type="match status" value="1"/>
</dbReference>
<dbReference type="InterPro" id="IPR009057">
    <property type="entry name" value="Homeodomain-like_sf"/>
</dbReference>
<dbReference type="SUPFAM" id="SSF48498">
    <property type="entry name" value="Tetracyclin repressor-like, C-terminal domain"/>
    <property type="match status" value="1"/>
</dbReference>
<evidence type="ECO:0000256" key="2">
    <source>
        <dbReference type="ARBA" id="ARBA00023125"/>
    </source>
</evidence>
<keyword evidence="1" id="KW-0805">Transcription regulation</keyword>
<dbReference type="Gene3D" id="1.10.10.60">
    <property type="entry name" value="Homeodomain-like"/>
    <property type="match status" value="1"/>
</dbReference>
<reference evidence="5" key="1">
    <citation type="submission" date="2018-07" db="EMBL/GenBank/DDBJ databases">
        <authorList>
            <person name="Quirk P.G."/>
            <person name="Krulwich T.A."/>
        </authorList>
    </citation>
    <scope>NUCLEOTIDE SEQUENCE</scope>
</reference>
<dbReference type="PRINTS" id="PR00455">
    <property type="entry name" value="HTHTETR"/>
</dbReference>
<evidence type="ECO:0000259" key="4">
    <source>
        <dbReference type="PROSITE" id="PS50977"/>
    </source>
</evidence>
<sequence>MAIAENRWPAGVSAKRRAILAAAERVFLEVGFGLASMESIARAAGVAKQTIYAHFGTKAALFGATMLERTDWLMEPLPAAPEVSDPPAETLAAFATRFLEIILHPESLARLRLVMAEQARFPELAEVFYRSGPGRAASGLADYLSRLDRARVLRVPAPELAAGQFLGMVRGDLFLKHLLGLGPKPTPAELKASVQTAVRNFLVAHTRA</sequence>
<organism evidence="5">
    <name type="scientific">metagenome</name>
    <dbReference type="NCBI Taxonomy" id="256318"/>
    <lineage>
        <taxon>unclassified sequences</taxon>
        <taxon>metagenomes</taxon>
    </lineage>
</organism>
<dbReference type="InterPro" id="IPR039536">
    <property type="entry name" value="TetR_C_Proteobacteria"/>
</dbReference>
<keyword evidence="3" id="KW-0804">Transcription</keyword>
<dbReference type="InterPro" id="IPR001647">
    <property type="entry name" value="HTH_TetR"/>
</dbReference>
<dbReference type="FunFam" id="1.10.10.60:FF:000141">
    <property type="entry name" value="TetR family transcriptional regulator"/>
    <property type="match status" value="1"/>
</dbReference>
<dbReference type="PANTHER" id="PTHR30055:SF146">
    <property type="entry name" value="HTH-TYPE TRANSCRIPTIONAL DUAL REGULATOR CECR"/>
    <property type="match status" value="1"/>
</dbReference>
<dbReference type="GO" id="GO:0000976">
    <property type="term" value="F:transcription cis-regulatory region binding"/>
    <property type="evidence" value="ECO:0007669"/>
    <property type="project" value="TreeGrafter"/>
</dbReference>
<dbReference type="InterPro" id="IPR036271">
    <property type="entry name" value="Tet_transcr_reg_TetR-rel_C_sf"/>
</dbReference>
<dbReference type="Gene3D" id="1.10.357.10">
    <property type="entry name" value="Tetracycline Repressor, domain 2"/>
    <property type="match status" value="1"/>
</dbReference>
<gene>
    <name evidence="5" type="ORF">DF3PB_3470003</name>
</gene>